<reference evidence="1" key="2">
    <citation type="submission" date="2025-09" db="UniProtKB">
        <authorList>
            <consortium name="Ensembl"/>
        </authorList>
    </citation>
    <scope>IDENTIFICATION</scope>
</reference>
<keyword evidence="2" id="KW-1185">Reference proteome</keyword>
<protein>
    <submittedName>
        <fullName evidence="1">Uncharacterized protein</fullName>
    </submittedName>
</protein>
<name>A0A8D2DDU8_SCIVU</name>
<organism evidence="1 2">
    <name type="scientific">Sciurus vulgaris</name>
    <name type="common">Eurasian red squirrel</name>
    <dbReference type="NCBI Taxonomy" id="55149"/>
    <lineage>
        <taxon>Eukaryota</taxon>
        <taxon>Metazoa</taxon>
        <taxon>Chordata</taxon>
        <taxon>Craniata</taxon>
        <taxon>Vertebrata</taxon>
        <taxon>Euteleostomi</taxon>
        <taxon>Mammalia</taxon>
        <taxon>Eutheria</taxon>
        <taxon>Euarchontoglires</taxon>
        <taxon>Glires</taxon>
        <taxon>Rodentia</taxon>
        <taxon>Sciuromorpha</taxon>
        <taxon>Sciuridae</taxon>
        <taxon>Sciurinae</taxon>
        <taxon>Sciurini</taxon>
        <taxon>Sciurus</taxon>
    </lineage>
</organism>
<evidence type="ECO:0000313" key="2">
    <source>
        <dbReference type="Proteomes" id="UP000694564"/>
    </source>
</evidence>
<dbReference type="AlphaFoldDB" id="A0A8D2DDU8"/>
<accession>A0A8D2DDU8</accession>
<reference evidence="1" key="1">
    <citation type="submission" date="2025-08" db="UniProtKB">
        <authorList>
            <consortium name="Ensembl"/>
        </authorList>
    </citation>
    <scope>IDENTIFICATION</scope>
</reference>
<dbReference type="Ensembl" id="ENSSVLT00005025920.1">
    <property type="protein sequence ID" value="ENSSVLP00005023310.1"/>
    <property type="gene ID" value="ENSSVLG00005018548.1"/>
</dbReference>
<evidence type="ECO:0000313" key="1">
    <source>
        <dbReference type="Ensembl" id="ENSSVLP00005023310.1"/>
    </source>
</evidence>
<proteinExistence type="predicted"/>
<sequence length="69" mass="7550">MVISGAWSFTSVTWVRTVGGEPPSCAVRVNLISGSSSRSSAFSSTSWGYFLPSLRFWVRTRKYGLGLIT</sequence>
<dbReference type="Proteomes" id="UP000694564">
    <property type="component" value="Chromosome 6"/>
</dbReference>